<accession>A0A5D3DUS8</accession>
<sequence length="180" mass="20630">MLSRYKMKNSKKVGNLMYAMLCTRPDICYSVRIVSRYQSNPGHVKKSRSGSVFTLNGGAVVWRSIKQSCIADSTMKAEYVAACEAAKKAVWLKKFLTDLEVVLNMHLPITLYFDNSGAVATSREPRSHKREKHIERKYYLIKEIVHRGDVTVTKTPPSKAWLIRLQKLSRLKCLRATYMV</sequence>
<evidence type="ECO:0000313" key="3">
    <source>
        <dbReference type="Proteomes" id="UP000321393"/>
    </source>
</evidence>
<protein>
    <submittedName>
        <fullName evidence="2">Gag/pol protein</fullName>
    </submittedName>
</protein>
<comment type="caution">
    <text evidence="2">The sequence shown here is derived from an EMBL/GenBank/DDBJ whole genome shotgun (WGS) entry which is preliminary data.</text>
</comment>
<gene>
    <name evidence="2" type="ORF">E5676_scaffold478G00230</name>
    <name evidence="1" type="ORF">E6C27_scaffold452G00040</name>
</gene>
<evidence type="ECO:0000313" key="1">
    <source>
        <dbReference type="EMBL" id="KAA0032108.1"/>
    </source>
</evidence>
<dbReference type="Proteomes" id="UP000321393">
    <property type="component" value="Unassembled WGS sequence"/>
</dbReference>
<proteinExistence type="predicted"/>
<dbReference type="EMBL" id="SSTE01021821">
    <property type="protein sequence ID" value="KAA0032108.1"/>
    <property type="molecule type" value="Genomic_DNA"/>
</dbReference>
<dbReference type="STRING" id="1194695.A0A5D3DUS8"/>
<dbReference type="EMBL" id="SSTD01003032">
    <property type="protein sequence ID" value="TYK27129.1"/>
    <property type="molecule type" value="Genomic_DNA"/>
</dbReference>
<dbReference type="OrthoDB" id="1721964at2759"/>
<dbReference type="AlphaFoldDB" id="A0A5D3DUS8"/>
<dbReference type="PANTHER" id="PTHR11439">
    <property type="entry name" value="GAG-POL-RELATED RETROTRANSPOSON"/>
    <property type="match status" value="1"/>
</dbReference>
<name>A0A5D3DUS8_CUCMM</name>
<evidence type="ECO:0000313" key="2">
    <source>
        <dbReference type="EMBL" id="TYK27129.1"/>
    </source>
</evidence>
<organism evidence="2 4">
    <name type="scientific">Cucumis melo var. makuwa</name>
    <name type="common">Oriental melon</name>
    <dbReference type="NCBI Taxonomy" id="1194695"/>
    <lineage>
        <taxon>Eukaryota</taxon>
        <taxon>Viridiplantae</taxon>
        <taxon>Streptophyta</taxon>
        <taxon>Embryophyta</taxon>
        <taxon>Tracheophyta</taxon>
        <taxon>Spermatophyta</taxon>
        <taxon>Magnoliopsida</taxon>
        <taxon>eudicotyledons</taxon>
        <taxon>Gunneridae</taxon>
        <taxon>Pentapetalae</taxon>
        <taxon>rosids</taxon>
        <taxon>fabids</taxon>
        <taxon>Cucurbitales</taxon>
        <taxon>Cucurbitaceae</taxon>
        <taxon>Benincaseae</taxon>
        <taxon>Cucumis</taxon>
    </lineage>
</organism>
<dbReference type="PANTHER" id="PTHR11439:SF496">
    <property type="entry name" value="RNA-DIRECTED DNA POLYMERASE"/>
    <property type="match status" value="1"/>
</dbReference>
<dbReference type="Proteomes" id="UP000321947">
    <property type="component" value="Unassembled WGS sequence"/>
</dbReference>
<reference evidence="3 4" key="1">
    <citation type="submission" date="2019-08" db="EMBL/GenBank/DDBJ databases">
        <title>Draft genome sequences of two oriental melons (Cucumis melo L. var makuwa).</title>
        <authorList>
            <person name="Kwon S.-Y."/>
        </authorList>
    </citation>
    <scope>NUCLEOTIDE SEQUENCE [LARGE SCALE GENOMIC DNA]</scope>
    <source>
        <strain evidence="4">cv. Chang Bougi</strain>
        <strain evidence="3">cv. SW 3</strain>
        <tissue evidence="2">Leaf</tissue>
    </source>
</reference>
<dbReference type="CDD" id="cd09272">
    <property type="entry name" value="RNase_HI_RT_Ty1"/>
    <property type="match status" value="1"/>
</dbReference>
<evidence type="ECO:0000313" key="4">
    <source>
        <dbReference type="Proteomes" id="UP000321947"/>
    </source>
</evidence>